<evidence type="ECO:0000313" key="2">
    <source>
        <dbReference type="EMBL" id="MDO6414192.1"/>
    </source>
</evidence>
<sequence>MKIRPISETHLLSSVNAMLRKLVLPFILVTMVIIIYIIMYHFLDDGMLCSIMTGLLIVSIAPLMFDRQVGPPRM</sequence>
<dbReference type="RefSeq" id="WP_303541209.1">
    <property type="nucleotide sequence ID" value="NZ_JAUOTP010000003.1"/>
</dbReference>
<keyword evidence="1" id="KW-0812">Transmembrane</keyword>
<keyword evidence="1" id="KW-0472">Membrane</keyword>
<keyword evidence="3" id="KW-1185">Reference proteome</keyword>
<name>A0ABT8Y871_9SPHN</name>
<feature type="transmembrane region" description="Helical" evidence="1">
    <location>
        <begin position="21"/>
        <end position="39"/>
    </location>
</feature>
<accession>A0ABT8Y871</accession>
<gene>
    <name evidence="2" type="ORF">Q4F19_07345</name>
</gene>
<reference evidence="2" key="1">
    <citation type="submission" date="2023-07" db="EMBL/GenBank/DDBJ databases">
        <authorList>
            <person name="Kim M."/>
        </authorList>
    </citation>
    <scope>NUCLEOTIDE SEQUENCE</scope>
    <source>
        <strain evidence="2">BIUV-7</strain>
    </source>
</reference>
<evidence type="ECO:0000256" key="1">
    <source>
        <dbReference type="SAM" id="Phobius"/>
    </source>
</evidence>
<dbReference type="EMBL" id="JAUOTP010000003">
    <property type="protein sequence ID" value="MDO6414192.1"/>
    <property type="molecule type" value="Genomic_DNA"/>
</dbReference>
<protein>
    <submittedName>
        <fullName evidence="2">Uncharacterized protein</fullName>
    </submittedName>
</protein>
<keyword evidence="1" id="KW-1133">Transmembrane helix</keyword>
<evidence type="ECO:0000313" key="3">
    <source>
        <dbReference type="Proteomes" id="UP001169764"/>
    </source>
</evidence>
<organism evidence="2 3">
    <name type="scientific">Sphingomonas natans</name>
    <dbReference type="NCBI Taxonomy" id="3063330"/>
    <lineage>
        <taxon>Bacteria</taxon>
        <taxon>Pseudomonadati</taxon>
        <taxon>Pseudomonadota</taxon>
        <taxon>Alphaproteobacteria</taxon>
        <taxon>Sphingomonadales</taxon>
        <taxon>Sphingomonadaceae</taxon>
        <taxon>Sphingomonas</taxon>
    </lineage>
</organism>
<comment type="caution">
    <text evidence="2">The sequence shown here is derived from an EMBL/GenBank/DDBJ whole genome shotgun (WGS) entry which is preliminary data.</text>
</comment>
<proteinExistence type="predicted"/>
<dbReference type="Proteomes" id="UP001169764">
    <property type="component" value="Unassembled WGS sequence"/>
</dbReference>
<feature type="transmembrane region" description="Helical" evidence="1">
    <location>
        <begin position="45"/>
        <end position="65"/>
    </location>
</feature>